<keyword evidence="5" id="KW-0813">Transport</keyword>
<dbReference type="GO" id="GO:0008298">
    <property type="term" value="P:intracellular mRNA localization"/>
    <property type="evidence" value="ECO:0007669"/>
    <property type="project" value="TreeGrafter"/>
</dbReference>
<feature type="compositionally biased region" description="Polar residues" evidence="10">
    <location>
        <begin position="8"/>
        <end position="19"/>
    </location>
</feature>
<comment type="subcellular location">
    <subcellularLocation>
        <location evidence="1">Nucleus</location>
        <location evidence="1">Nucleolus</location>
    </subcellularLocation>
</comment>
<evidence type="ECO:0000256" key="10">
    <source>
        <dbReference type="SAM" id="MobiDB-lite"/>
    </source>
</evidence>
<dbReference type="PANTHER" id="PTHR28028:SF1">
    <property type="entry name" value="60S RIBOSOMAL SUBUNIT ASSEMBLY_EXPORT PROTEIN LOC1"/>
    <property type="match status" value="1"/>
</dbReference>
<evidence type="ECO:0000313" key="12">
    <source>
        <dbReference type="Proteomes" id="UP000750334"/>
    </source>
</evidence>
<evidence type="ECO:0000256" key="6">
    <source>
        <dbReference type="ARBA" id="ARBA00022517"/>
    </source>
</evidence>
<gene>
    <name evidence="11" type="primary">LOC1</name>
    <name evidence="11" type="ORF">C6P45_004467</name>
</gene>
<evidence type="ECO:0000256" key="1">
    <source>
        <dbReference type="ARBA" id="ARBA00004604"/>
    </source>
</evidence>
<keyword evidence="7" id="KW-0509">mRNA transport</keyword>
<reference evidence="11 12" key="1">
    <citation type="submission" date="2020-11" db="EMBL/GenBank/DDBJ databases">
        <title>Kefir isolates.</title>
        <authorList>
            <person name="Marcisauskas S."/>
            <person name="Kim Y."/>
            <person name="Blasche S."/>
        </authorList>
    </citation>
    <scope>NUCLEOTIDE SEQUENCE [LARGE SCALE GENOMIC DNA]</scope>
    <source>
        <strain evidence="11 12">OG2</strain>
    </source>
</reference>
<evidence type="ECO:0000256" key="7">
    <source>
        <dbReference type="ARBA" id="ARBA00022816"/>
    </source>
</evidence>
<evidence type="ECO:0000256" key="3">
    <source>
        <dbReference type="ARBA" id="ARBA00019670"/>
    </source>
</evidence>
<feature type="compositionally biased region" description="Basic and acidic residues" evidence="10">
    <location>
        <begin position="20"/>
        <end position="31"/>
    </location>
</feature>
<evidence type="ECO:0000256" key="4">
    <source>
        <dbReference type="ARBA" id="ARBA00020853"/>
    </source>
</evidence>
<comment type="similarity">
    <text evidence="2">Belongs to the LOC1 family.</text>
</comment>
<dbReference type="GO" id="GO:0005730">
    <property type="term" value="C:nucleolus"/>
    <property type="evidence" value="ECO:0007669"/>
    <property type="project" value="UniProtKB-SubCell"/>
</dbReference>
<evidence type="ECO:0000256" key="2">
    <source>
        <dbReference type="ARBA" id="ARBA00008132"/>
    </source>
</evidence>
<protein>
    <recommendedName>
        <fullName evidence="3">60S ribosomal subunit assembly/export protein LOC1</fullName>
    </recommendedName>
    <alternativeName>
        <fullName evidence="4">60S ribosomal subunit assembly/export protein loc1</fullName>
    </alternativeName>
</protein>
<evidence type="ECO:0000313" key="11">
    <source>
        <dbReference type="EMBL" id="KAG0668692.1"/>
    </source>
</evidence>
<dbReference type="AlphaFoldDB" id="A0A9P6WBU7"/>
<dbReference type="EMBL" id="PUHR01000060">
    <property type="protein sequence ID" value="KAG0668692.1"/>
    <property type="molecule type" value="Genomic_DNA"/>
</dbReference>
<keyword evidence="12" id="KW-1185">Reference proteome</keyword>
<organism evidence="11 12">
    <name type="scientific">Maudiozyma exigua</name>
    <name type="common">Yeast</name>
    <name type="synonym">Kazachstania exigua</name>
    <dbReference type="NCBI Taxonomy" id="34358"/>
    <lineage>
        <taxon>Eukaryota</taxon>
        <taxon>Fungi</taxon>
        <taxon>Dikarya</taxon>
        <taxon>Ascomycota</taxon>
        <taxon>Saccharomycotina</taxon>
        <taxon>Saccharomycetes</taxon>
        <taxon>Saccharomycetales</taxon>
        <taxon>Saccharomycetaceae</taxon>
        <taxon>Maudiozyma</taxon>
    </lineage>
</organism>
<dbReference type="GO" id="GO:0042273">
    <property type="term" value="P:ribosomal large subunit biogenesis"/>
    <property type="evidence" value="ECO:0007669"/>
    <property type="project" value="InterPro"/>
</dbReference>
<evidence type="ECO:0000256" key="8">
    <source>
        <dbReference type="ARBA" id="ARBA00023054"/>
    </source>
</evidence>
<evidence type="ECO:0000256" key="9">
    <source>
        <dbReference type="ARBA" id="ARBA00023242"/>
    </source>
</evidence>
<dbReference type="OrthoDB" id="1743802at2759"/>
<keyword evidence="8" id="KW-0175">Coiled coil</keyword>
<keyword evidence="9" id="KW-0539">Nucleus</keyword>
<sequence length="222" mass="26287">MGHKRSSLNRINGKGQNSQREVRPEVFKDNVARNQLINNKEILEDDKRRASQRRTKSKYETKKEQSRLRLYGKRSYEKNASKSKEQLKNELKEKQLGIPTLNRSIIPGFQVKKGKKGKKLVKDDDSLLMNRIIKSIGDEYDNTIESKLEKDKRLQEIRELKRQEIEKKENEKKMKLEDKKMEIKNKSNMARSLRRKNKRLSEKEVEAEVEQSQKKKKSVSFA</sequence>
<accession>A0A9P6WBU7</accession>
<dbReference type="GO" id="GO:0030687">
    <property type="term" value="C:preribosome, large subunit precursor"/>
    <property type="evidence" value="ECO:0007669"/>
    <property type="project" value="TreeGrafter"/>
</dbReference>
<dbReference type="Proteomes" id="UP000750334">
    <property type="component" value="Unassembled WGS sequence"/>
</dbReference>
<name>A0A9P6WBU7_MAUEX</name>
<dbReference type="GO" id="GO:0003729">
    <property type="term" value="F:mRNA binding"/>
    <property type="evidence" value="ECO:0007669"/>
    <property type="project" value="InterPro"/>
</dbReference>
<feature type="compositionally biased region" description="Basic and acidic residues" evidence="10">
    <location>
        <begin position="57"/>
        <end position="67"/>
    </location>
</feature>
<evidence type="ECO:0000256" key="5">
    <source>
        <dbReference type="ARBA" id="ARBA00022448"/>
    </source>
</evidence>
<feature type="region of interest" description="Disordered" evidence="10">
    <location>
        <begin position="171"/>
        <end position="222"/>
    </location>
</feature>
<proteinExistence type="inferred from homology"/>
<comment type="caution">
    <text evidence="11">The sequence shown here is derived from an EMBL/GenBank/DDBJ whole genome shotgun (WGS) entry which is preliminary data.</text>
</comment>
<dbReference type="InterPro" id="IPR037650">
    <property type="entry name" value="Loc1"/>
</dbReference>
<dbReference type="PANTHER" id="PTHR28028">
    <property type="entry name" value="60S RIBOSOMAL SUBUNIT ASSEMBLY/EXPORT PROTEIN LOC1"/>
    <property type="match status" value="1"/>
</dbReference>
<keyword evidence="6" id="KW-0690">Ribosome biogenesis</keyword>
<feature type="compositionally biased region" description="Basic and acidic residues" evidence="10">
    <location>
        <begin position="74"/>
        <end position="93"/>
    </location>
</feature>
<feature type="compositionally biased region" description="Basic and acidic residues" evidence="10">
    <location>
        <begin position="171"/>
        <end position="185"/>
    </location>
</feature>
<feature type="region of interest" description="Disordered" evidence="10">
    <location>
        <begin position="1"/>
        <end position="93"/>
    </location>
</feature>
<dbReference type="GO" id="GO:0051028">
    <property type="term" value="P:mRNA transport"/>
    <property type="evidence" value="ECO:0007669"/>
    <property type="project" value="UniProtKB-KW"/>
</dbReference>